<dbReference type="PANTHER" id="PTHR31832">
    <property type="entry name" value="B-BOX ZINC FINGER PROTEIN 22"/>
    <property type="match status" value="1"/>
</dbReference>
<keyword evidence="3" id="KW-0677">Repeat</keyword>
<evidence type="ECO:0000313" key="13">
    <source>
        <dbReference type="Proteomes" id="UP000236630"/>
    </source>
</evidence>
<feature type="compositionally biased region" description="Basic and acidic residues" evidence="10">
    <location>
        <begin position="323"/>
        <end position="333"/>
    </location>
</feature>
<evidence type="ECO:0000256" key="6">
    <source>
        <dbReference type="ARBA" id="ARBA00023015"/>
    </source>
</evidence>
<dbReference type="PANTHER" id="PTHR31832:SF68">
    <property type="entry name" value="B-BOX ZINC FINGER PROTEIN 22"/>
    <property type="match status" value="1"/>
</dbReference>
<evidence type="ECO:0000259" key="11">
    <source>
        <dbReference type="PROSITE" id="PS50119"/>
    </source>
</evidence>
<feature type="domain" description="B box-type" evidence="11">
    <location>
        <begin position="1"/>
        <end position="47"/>
    </location>
</feature>
<evidence type="ECO:0000256" key="4">
    <source>
        <dbReference type="ARBA" id="ARBA00022771"/>
    </source>
</evidence>
<dbReference type="GO" id="GO:0009640">
    <property type="term" value="P:photomorphogenesis"/>
    <property type="evidence" value="ECO:0007669"/>
    <property type="project" value="TreeGrafter"/>
</dbReference>
<dbReference type="InterPro" id="IPR049808">
    <property type="entry name" value="CONSTANS-like_Bbox1"/>
</dbReference>
<comment type="subcellular location">
    <subcellularLocation>
        <location evidence="1">Nucleus</location>
    </subcellularLocation>
</comment>
<accession>A0A2H5PRI1</accession>
<evidence type="ECO:0000313" key="12">
    <source>
        <dbReference type="EMBL" id="GAY54970.1"/>
    </source>
</evidence>
<dbReference type="AlphaFoldDB" id="A0A2H5PRI1"/>
<dbReference type="FunFam" id="3.30.160.60:FF:000589">
    <property type="entry name" value="B-box zinc finger protein 22"/>
    <property type="match status" value="1"/>
</dbReference>
<dbReference type="PROSITE" id="PS50119">
    <property type="entry name" value="ZF_BBOX"/>
    <property type="match status" value="2"/>
</dbReference>
<dbReference type="InterPro" id="IPR051979">
    <property type="entry name" value="B-box_zinc_finger"/>
</dbReference>
<gene>
    <name evidence="12" type="ORF">CUMW_160870</name>
</gene>
<dbReference type="CDD" id="cd19821">
    <property type="entry name" value="Bbox1_BBX-like"/>
    <property type="match status" value="2"/>
</dbReference>
<name>A0A2H5PRI1_CITUN</name>
<keyword evidence="5" id="KW-0862">Zinc</keyword>
<sequence>MRIQCNVCEAAEAKVLCCADEAALCWECDDKVHAANKLASKHQRVPLSSSSTQMPKCDICQETSGFFFCLQDRALLCRKCDVAIHTANSYVSAHQRFLLTGVKVALEPADPGASSSSIKSLSGENILDMKSHSLSRRDALMPVAAECKEVLPASSGGVGDFAMNKVSFAGGSAAGSTPSWHMDDFLALPELNQNYSFMDNGSSKVTHTYNGKSYLIFSWSNISKKITFILSLLHVHSCMIMHVDFIVESLPINLIESQEELQLAHSSMMTSLVEGNLLAFVTEDFIKKATNDENVSSLEFDVDQSDPNDTGSKFIRFGGNRNKSADSGKRGDSDSSSILRSAEEELDDDECLGQVPEASWAVPQVPSPPTASGLYWPKYPQNQYDSAFVPDIHHHSQLNRTATRRRLQ</sequence>
<keyword evidence="4 9" id="KW-0863">Zinc-finger</keyword>
<evidence type="ECO:0000256" key="10">
    <source>
        <dbReference type="SAM" id="MobiDB-lite"/>
    </source>
</evidence>
<keyword evidence="6" id="KW-0805">Transcription regulation</keyword>
<keyword evidence="7" id="KW-0804">Transcription</keyword>
<evidence type="ECO:0000256" key="7">
    <source>
        <dbReference type="ARBA" id="ARBA00023163"/>
    </source>
</evidence>
<dbReference type="STRING" id="55188.A0A2H5PRI1"/>
<feature type="region of interest" description="Disordered" evidence="10">
    <location>
        <begin position="387"/>
        <end position="408"/>
    </location>
</feature>
<dbReference type="SMART" id="SM00336">
    <property type="entry name" value="BBOX"/>
    <property type="match status" value="2"/>
</dbReference>
<keyword evidence="13" id="KW-1185">Reference proteome</keyword>
<proteinExistence type="predicted"/>
<dbReference type="Gene3D" id="3.30.160.60">
    <property type="entry name" value="Classic Zinc Finger"/>
    <property type="match status" value="1"/>
</dbReference>
<reference evidence="12 13" key="1">
    <citation type="journal article" date="2017" name="Front. Genet.">
        <title>Draft sequencing of the heterozygous diploid genome of Satsuma (Citrus unshiu Marc.) using a hybrid assembly approach.</title>
        <authorList>
            <person name="Shimizu T."/>
            <person name="Tanizawa Y."/>
            <person name="Mochizuki T."/>
            <person name="Nagasaki H."/>
            <person name="Yoshioka T."/>
            <person name="Toyoda A."/>
            <person name="Fujiyama A."/>
            <person name="Kaminuma E."/>
            <person name="Nakamura Y."/>
        </authorList>
    </citation>
    <scope>NUCLEOTIDE SEQUENCE [LARGE SCALE GENOMIC DNA]</scope>
    <source>
        <strain evidence="13">cv. Miyagawa wase</strain>
    </source>
</reference>
<evidence type="ECO:0000256" key="9">
    <source>
        <dbReference type="PROSITE-ProRule" id="PRU00024"/>
    </source>
</evidence>
<dbReference type="GO" id="GO:0005634">
    <property type="term" value="C:nucleus"/>
    <property type="evidence" value="ECO:0007669"/>
    <property type="project" value="UniProtKB-SubCell"/>
</dbReference>
<feature type="region of interest" description="Disordered" evidence="10">
    <location>
        <begin position="358"/>
        <end position="377"/>
    </location>
</feature>
<dbReference type="Pfam" id="PF00643">
    <property type="entry name" value="zf-B_box"/>
    <property type="match status" value="1"/>
</dbReference>
<dbReference type="InterPro" id="IPR000315">
    <property type="entry name" value="Znf_B-box"/>
</dbReference>
<evidence type="ECO:0000256" key="1">
    <source>
        <dbReference type="ARBA" id="ARBA00004123"/>
    </source>
</evidence>
<evidence type="ECO:0000256" key="3">
    <source>
        <dbReference type="ARBA" id="ARBA00022737"/>
    </source>
</evidence>
<evidence type="ECO:0000256" key="5">
    <source>
        <dbReference type="ARBA" id="ARBA00022833"/>
    </source>
</evidence>
<dbReference type="EMBL" id="BDQV01000112">
    <property type="protein sequence ID" value="GAY54970.1"/>
    <property type="molecule type" value="Genomic_DNA"/>
</dbReference>
<keyword evidence="2" id="KW-0479">Metal-binding</keyword>
<comment type="caution">
    <text evidence="12">The sequence shown here is derived from an EMBL/GenBank/DDBJ whole genome shotgun (WGS) entry which is preliminary data.</text>
</comment>
<dbReference type="GO" id="GO:0008270">
    <property type="term" value="F:zinc ion binding"/>
    <property type="evidence" value="ECO:0007669"/>
    <property type="project" value="UniProtKB-KW"/>
</dbReference>
<evidence type="ECO:0000256" key="8">
    <source>
        <dbReference type="ARBA" id="ARBA00023242"/>
    </source>
</evidence>
<keyword evidence="8" id="KW-0539">Nucleus</keyword>
<feature type="domain" description="B box-type" evidence="11">
    <location>
        <begin position="52"/>
        <end position="99"/>
    </location>
</feature>
<dbReference type="GO" id="GO:0006355">
    <property type="term" value="P:regulation of DNA-templated transcription"/>
    <property type="evidence" value="ECO:0007669"/>
    <property type="project" value="TreeGrafter"/>
</dbReference>
<organism evidence="12 13">
    <name type="scientific">Citrus unshiu</name>
    <name type="common">Satsuma mandarin</name>
    <name type="synonym">Citrus nobilis var. unshiu</name>
    <dbReference type="NCBI Taxonomy" id="55188"/>
    <lineage>
        <taxon>Eukaryota</taxon>
        <taxon>Viridiplantae</taxon>
        <taxon>Streptophyta</taxon>
        <taxon>Embryophyta</taxon>
        <taxon>Tracheophyta</taxon>
        <taxon>Spermatophyta</taxon>
        <taxon>Magnoliopsida</taxon>
        <taxon>eudicotyledons</taxon>
        <taxon>Gunneridae</taxon>
        <taxon>Pentapetalae</taxon>
        <taxon>rosids</taxon>
        <taxon>malvids</taxon>
        <taxon>Sapindales</taxon>
        <taxon>Rutaceae</taxon>
        <taxon>Aurantioideae</taxon>
        <taxon>Citrus</taxon>
    </lineage>
</organism>
<evidence type="ECO:0000256" key="2">
    <source>
        <dbReference type="ARBA" id="ARBA00022723"/>
    </source>
</evidence>
<dbReference type="Proteomes" id="UP000236630">
    <property type="component" value="Unassembled WGS sequence"/>
</dbReference>
<feature type="region of interest" description="Disordered" evidence="10">
    <location>
        <begin position="311"/>
        <end position="337"/>
    </location>
</feature>
<protein>
    <recommendedName>
        <fullName evidence="11">B box-type domain-containing protein</fullName>
    </recommendedName>
</protein>